<dbReference type="AlphaFoldDB" id="A0A164SCR7"/>
<evidence type="ECO:0000313" key="2">
    <source>
        <dbReference type="EMBL" id="KZS09495.1"/>
    </source>
</evidence>
<proteinExistence type="predicted"/>
<evidence type="ECO:0000313" key="3">
    <source>
        <dbReference type="Proteomes" id="UP000076858"/>
    </source>
</evidence>
<dbReference type="Proteomes" id="UP000076858">
    <property type="component" value="Unassembled WGS sequence"/>
</dbReference>
<gene>
    <name evidence="2" type="ORF">APZ42_026351</name>
</gene>
<evidence type="ECO:0000256" key="1">
    <source>
        <dbReference type="SAM" id="MobiDB-lite"/>
    </source>
</evidence>
<organism evidence="2 3">
    <name type="scientific">Daphnia magna</name>
    <dbReference type="NCBI Taxonomy" id="35525"/>
    <lineage>
        <taxon>Eukaryota</taxon>
        <taxon>Metazoa</taxon>
        <taxon>Ecdysozoa</taxon>
        <taxon>Arthropoda</taxon>
        <taxon>Crustacea</taxon>
        <taxon>Branchiopoda</taxon>
        <taxon>Diplostraca</taxon>
        <taxon>Cladocera</taxon>
        <taxon>Anomopoda</taxon>
        <taxon>Daphniidae</taxon>
        <taxon>Daphnia</taxon>
    </lineage>
</organism>
<comment type="caution">
    <text evidence="2">The sequence shown here is derived from an EMBL/GenBank/DDBJ whole genome shotgun (WGS) entry which is preliminary data.</text>
</comment>
<name>A0A164SCR7_9CRUS</name>
<reference evidence="2 3" key="1">
    <citation type="submission" date="2016-03" db="EMBL/GenBank/DDBJ databases">
        <title>EvidentialGene: Evidence-directed Construction of Genes on Genomes.</title>
        <authorList>
            <person name="Gilbert D.G."/>
            <person name="Choi J.-H."/>
            <person name="Mockaitis K."/>
            <person name="Colbourne J."/>
            <person name="Pfrender M."/>
        </authorList>
    </citation>
    <scope>NUCLEOTIDE SEQUENCE [LARGE SCALE GENOMIC DNA]</scope>
    <source>
        <strain evidence="2 3">Xinb3</strain>
        <tissue evidence="2">Complete organism</tissue>
    </source>
</reference>
<feature type="region of interest" description="Disordered" evidence="1">
    <location>
        <begin position="79"/>
        <end position="102"/>
    </location>
</feature>
<keyword evidence="3" id="KW-1185">Reference proteome</keyword>
<sequence>MQLPREVTTQPDELLLQTSQLIRSGGSTDGGHPPTSAMHQISPKIESTDSHFNNNNNNGHSEVSFVFVHVFGFQPSGSAADRGSWSLFRPSNSPHAAKERVR</sequence>
<accession>A0A164SCR7</accession>
<protein>
    <submittedName>
        <fullName evidence="2">Uncharacterized protein</fullName>
    </submittedName>
</protein>
<dbReference type="EMBL" id="LRGB01002066">
    <property type="protein sequence ID" value="KZS09495.1"/>
    <property type="molecule type" value="Genomic_DNA"/>
</dbReference>